<comment type="caution">
    <text evidence="1">The sequence shown here is derived from an EMBL/GenBank/DDBJ whole genome shotgun (WGS) entry which is preliminary data.</text>
</comment>
<evidence type="ECO:0000313" key="1">
    <source>
        <dbReference type="EMBL" id="MFC7138114.1"/>
    </source>
</evidence>
<evidence type="ECO:0000313" key="2">
    <source>
        <dbReference type="Proteomes" id="UP001596368"/>
    </source>
</evidence>
<proteinExistence type="predicted"/>
<dbReference type="Pfam" id="PF13483">
    <property type="entry name" value="Lactamase_B_3"/>
    <property type="match status" value="1"/>
</dbReference>
<dbReference type="Proteomes" id="UP001596368">
    <property type="component" value="Unassembled WGS sequence"/>
</dbReference>
<dbReference type="AlphaFoldDB" id="A0ABD5Y130"/>
<name>A0ABD5Y130_9EURY</name>
<gene>
    <name evidence="1" type="ORF">ACFQRB_19830</name>
</gene>
<dbReference type="SUPFAM" id="SSF56281">
    <property type="entry name" value="Metallo-hydrolase/oxidoreductase"/>
    <property type="match status" value="1"/>
</dbReference>
<accession>A0ABD5Y130</accession>
<protein>
    <submittedName>
        <fullName evidence="1">MBL fold metallo-hydrolase</fullName>
    </submittedName>
</protein>
<dbReference type="Gene3D" id="3.60.15.10">
    <property type="entry name" value="Ribonuclease Z/Hydroxyacylglutathione hydrolase-like"/>
    <property type="match status" value="1"/>
</dbReference>
<dbReference type="InterPro" id="IPR036866">
    <property type="entry name" value="RibonucZ/Hydroxyglut_hydro"/>
</dbReference>
<reference evidence="1 2" key="1">
    <citation type="journal article" date="2019" name="Int. J. Syst. Evol. Microbiol.">
        <title>The Global Catalogue of Microorganisms (GCM) 10K type strain sequencing project: providing services to taxonomists for standard genome sequencing and annotation.</title>
        <authorList>
            <consortium name="The Broad Institute Genomics Platform"/>
            <consortium name="The Broad Institute Genome Sequencing Center for Infectious Disease"/>
            <person name="Wu L."/>
            <person name="Ma J."/>
        </authorList>
    </citation>
    <scope>NUCLEOTIDE SEQUENCE [LARGE SCALE GENOMIC DNA]</scope>
    <source>
        <strain evidence="1 2">DT92</strain>
    </source>
</reference>
<keyword evidence="2" id="KW-1185">Reference proteome</keyword>
<organism evidence="1 2">
    <name type="scientific">Halobaculum litoreum</name>
    <dbReference type="NCBI Taxonomy" id="3031998"/>
    <lineage>
        <taxon>Archaea</taxon>
        <taxon>Methanobacteriati</taxon>
        <taxon>Methanobacteriota</taxon>
        <taxon>Stenosarchaea group</taxon>
        <taxon>Halobacteria</taxon>
        <taxon>Halobacteriales</taxon>
        <taxon>Haloferacaceae</taxon>
        <taxon>Halobaculum</taxon>
    </lineage>
</organism>
<sequence length="78" mass="8977">MKVTYLESAAILIETEDAEILCDPWLLDGAYYGSWAHYPEPSFEPEDFAHVDYIYVSHVHPDHFHPPTLDRLPGTSRC</sequence>
<dbReference type="EMBL" id="JBHSZG010000008">
    <property type="protein sequence ID" value="MFC7138114.1"/>
    <property type="molecule type" value="Genomic_DNA"/>
</dbReference>
<dbReference type="PANTHER" id="PTHR43546">
    <property type="entry name" value="UPF0173 METAL-DEPENDENT HYDROLASE MJ1163-RELATED"/>
    <property type="match status" value="1"/>
</dbReference>
<dbReference type="InterPro" id="IPR050114">
    <property type="entry name" value="UPF0173_UPF0282_UlaG_hydrolase"/>
</dbReference>